<dbReference type="AlphaFoldDB" id="A0A0P9SG26"/>
<gene>
    <name evidence="1" type="ORF">ALO35_200014</name>
</gene>
<accession>A0A0P9SG26</accession>
<evidence type="ECO:0000313" key="2">
    <source>
        <dbReference type="Proteomes" id="UP000050265"/>
    </source>
</evidence>
<name>A0A0P9SG26_PSEAV</name>
<organism evidence="1 2">
    <name type="scientific">Pseudomonas amygdali pv. lachrymans</name>
    <name type="common">Pseudomonas syringae pv. lachrymans</name>
    <dbReference type="NCBI Taxonomy" id="53707"/>
    <lineage>
        <taxon>Bacteria</taxon>
        <taxon>Pseudomonadati</taxon>
        <taxon>Pseudomonadota</taxon>
        <taxon>Gammaproteobacteria</taxon>
        <taxon>Pseudomonadales</taxon>
        <taxon>Pseudomonadaceae</taxon>
        <taxon>Pseudomonas</taxon>
        <taxon>Pseudomonas amygdali</taxon>
    </lineage>
</organism>
<comment type="caution">
    <text evidence="1">The sequence shown here is derived from an EMBL/GenBank/DDBJ whole genome shotgun (WGS) entry which is preliminary data.</text>
</comment>
<sequence>MKVLLISCWPRISLRDDCDSDVDGIVEIDRRLFSFDETTRLYLAGSLNRFFFDEGLPPARCWVNSDHA</sequence>
<protein>
    <submittedName>
        <fullName evidence="1">Uncharacterized protein</fullName>
    </submittedName>
</protein>
<proteinExistence type="predicted"/>
<reference evidence="1 2" key="1">
    <citation type="submission" date="2015-09" db="EMBL/GenBank/DDBJ databases">
        <title>Genome announcement of multiple Pseudomonas syringae strains.</title>
        <authorList>
            <person name="Thakur S."/>
            <person name="Wang P.W."/>
            <person name="Gong Y."/>
            <person name="Weir B.S."/>
            <person name="Guttman D.S."/>
        </authorList>
    </citation>
    <scope>NUCLEOTIDE SEQUENCE [LARGE SCALE GENOMIC DNA]</scope>
    <source>
        <strain evidence="1 2">ICMP3507</strain>
    </source>
</reference>
<dbReference type="Proteomes" id="UP000050265">
    <property type="component" value="Unassembled WGS sequence"/>
</dbReference>
<evidence type="ECO:0000313" key="1">
    <source>
        <dbReference type="EMBL" id="KPX59593.1"/>
    </source>
</evidence>
<dbReference type="EMBL" id="LJQP01000394">
    <property type="protein sequence ID" value="KPX59593.1"/>
    <property type="molecule type" value="Genomic_DNA"/>
</dbReference>